<dbReference type="InterPro" id="IPR029055">
    <property type="entry name" value="Ntn_hydrolases_N"/>
</dbReference>
<dbReference type="Pfam" id="PF00227">
    <property type="entry name" value="Proteasome"/>
    <property type="match status" value="1"/>
</dbReference>
<reference evidence="11" key="1">
    <citation type="journal article" date="2020" name="mSystems">
        <title>Genome- and Community-Level Interaction Insights into Carbon Utilization and Element Cycling Functions of Hydrothermarchaeota in Hydrothermal Sediment.</title>
        <authorList>
            <person name="Zhou Z."/>
            <person name="Liu Y."/>
            <person name="Xu W."/>
            <person name="Pan J."/>
            <person name="Luo Z.H."/>
            <person name="Li M."/>
        </authorList>
    </citation>
    <scope>NUCLEOTIDE SEQUENCE [LARGE SCALE GENOMIC DNA]</scope>
    <source>
        <strain evidence="11">SpSt-132</strain>
    </source>
</reference>
<dbReference type="PANTHER" id="PTHR32194:SF0">
    <property type="entry name" value="ATP-DEPENDENT PROTEASE SUBUNIT HSLV"/>
    <property type="match status" value="1"/>
</dbReference>
<dbReference type="PROSITE" id="PS51476">
    <property type="entry name" value="PROTEASOME_BETA_2"/>
    <property type="match status" value="1"/>
</dbReference>
<dbReference type="InterPro" id="IPR001353">
    <property type="entry name" value="Proteasome_sua/b"/>
</dbReference>
<keyword evidence="3 10" id="KW-0963">Cytoplasm</keyword>
<protein>
    <recommendedName>
        <fullName evidence="10">ATP-dependent protease subunit HslV</fullName>
        <ecNumber evidence="10">3.4.25.2</ecNumber>
    </recommendedName>
</protein>
<feature type="binding site" evidence="10">
    <location>
        <position position="168"/>
    </location>
    <ligand>
        <name>Na(+)</name>
        <dbReference type="ChEBI" id="CHEBI:29101"/>
    </ligand>
</feature>
<dbReference type="GO" id="GO:0005839">
    <property type="term" value="C:proteasome core complex"/>
    <property type="evidence" value="ECO:0007669"/>
    <property type="project" value="InterPro"/>
</dbReference>
<dbReference type="PIRSF" id="PIRSF039093">
    <property type="entry name" value="HslV"/>
    <property type="match status" value="1"/>
</dbReference>
<dbReference type="GO" id="GO:0046872">
    <property type="term" value="F:metal ion binding"/>
    <property type="evidence" value="ECO:0007669"/>
    <property type="project" value="UniProtKB-KW"/>
</dbReference>
<name>A0A7C2ZDV9_9AQUI</name>
<comment type="caution">
    <text evidence="11">The sequence shown here is derived from an EMBL/GenBank/DDBJ whole genome shotgun (WGS) entry which is preliminary data.</text>
</comment>
<gene>
    <name evidence="10 11" type="primary">hslV</name>
    <name evidence="11" type="ORF">ENO47_02810</name>
</gene>
<comment type="activity regulation">
    <text evidence="10">Allosterically activated by HslU binding.</text>
</comment>
<comment type="function">
    <text evidence="10">Protease subunit of a proteasome-like degradation complex believed to be a general protein degrading machinery.</text>
</comment>
<comment type="catalytic activity">
    <reaction evidence="10">
        <text>ATP-dependent cleavage of peptide bonds with broad specificity.</text>
        <dbReference type="EC" id="3.4.25.2"/>
    </reaction>
</comment>
<comment type="similarity">
    <text evidence="2 10">Belongs to the peptidase T1B family. HslV subfamily.</text>
</comment>
<evidence type="ECO:0000313" key="11">
    <source>
        <dbReference type="EMBL" id="HEW45590.1"/>
    </source>
</evidence>
<dbReference type="InterPro" id="IPR022281">
    <property type="entry name" value="ATP-dep_Prtase_HsIV_su"/>
</dbReference>
<evidence type="ECO:0000256" key="6">
    <source>
        <dbReference type="ARBA" id="ARBA00022698"/>
    </source>
</evidence>
<evidence type="ECO:0000256" key="8">
    <source>
        <dbReference type="ARBA" id="ARBA00022801"/>
    </source>
</evidence>
<dbReference type="InterPro" id="IPR023333">
    <property type="entry name" value="Proteasome_suB-type"/>
</dbReference>
<dbReference type="EMBL" id="DSFP01000030">
    <property type="protein sequence ID" value="HEW45590.1"/>
    <property type="molecule type" value="Genomic_DNA"/>
</dbReference>
<evidence type="ECO:0000256" key="1">
    <source>
        <dbReference type="ARBA" id="ARBA00004496"/>
    </source>
</evidence>
<keyword evidence="4 10" id="KW-0021">Allosteric enzyme</keyword>
<comment type="subcellular location">
    <subcellularLocation>
        <location evidence="1 10">Cytoplasm</location>
    </subcellularLocation>
</comment>
<dbReference type="GO" id="GO:0051603">
    <property type="term" value="P:proteolysis involved in protein catabolic process"/>
    <property type="evidence" value="ECO:0007669"/>
    <property type="project" value="InterPro"/>
</dbReference>
<keyword evidence="5 10" id="KW-0645">Protease</keyword>
<organism evidence="11">
    <name type="scientific">Hydrogenobacter sp</name>
    <dbReference type="NCBI Taxonomy" id="2152829"/>
    <lineage>
        <taxon>Bacteria</taxon>
        <taxon>Pseudomonadati</taxon>
        <taxon>Aquificota</taxon>
        <taxon>Aquificia</taxon>
        <taxon>Aquificales</taxon>
        <taxon>Aquificaceae</taxon>
        <taxon>Hydrogenobacter</taxon>
    </lineage>
</organism>
<dbReference type="Gene3D" id="3.60.20.10">
    <property type="entry name" value="Glutamine Phosphoribosylpyrophosphate, subunit 1, domain 1"/>
    <property type="match status" value="1"/>
</dbReference>
<dbReference type="NCBIfam" id="TIGR03692">
    <property type="entry name" value="ATP_dep_HslV"/>
    <property type="match status" value="1"/>
</dbReference>
<evidence type="ECO:0000256" key="10">
    <source>
        <dbReference type="HAMAP-Rule" id="MF_00248"/>
    </source>
</evidence>
<dbReference type="HAMAP" id="MF_00248">
    <property type="entry name" value="HslV"/>
    <property type="match status" value="1"/>
</dbReference>
<keyword evidence="7 10" id="KW-0479">Metal-binding</keyword>
<evidence type="ECO:0000256" key="4">
    <source>
        <dbReference type="ARBA" id="ARBA00022533"/>
    </source>
</evidence>
<dbReference type="PANTHER" id="PTHR32194">
    <property type="entry name" value="METALLOPROTEASE TLDD"/>
    <property type="match status" value="1"/>
</dbReference>
<proteinExistence type="inferred from homology"/>
<dbReference type="AlphaFoldDB" id="A0A7C2ZDV9"/>
<dbReference type="GO" id="GO:0009376">
    <property type="term" value="C:HslUV protease complex"/>
    <property type="evidence" value="ECO:0007669"/>
    <property type="project" value="UniProtKB-UniRule"/>
</dbReference>
<evidence type="ECO:0000256" key="2">
    <source>
        <dbReference type="ARBA" id="ARBA00006053"/>
    </source>
</evidence>
<dbReference type="SUPFAM" id="SSF56235">
    <property type="entry name" value="N-terminal nucleophile aminohydrolases (Ntn hydrolases)"/>
    <property type="match status" value="1"/>
</dbReference>
<dbReference type="NCBIfam" id="NF003964">
    <property type="entry name" value="PRK05456.1"/>
    <property type="match status" value="1"/>
</dbReference>
<accession>A0A7C2ZDV9</accession>
<feature type="active site" evidence="10">
    <location>
        <position position="7"/>
    </location>
</feature>
<evidence type="ECO:0000256" key="3">
    <source>
        <dbReference type="ARBA" id="ARBA00022490"/>
    </source>
</evidence>
<comment type="subunit">
    <text evidence="10">A double ring-shaped homohexamer of HslV is capped on each side by a ring-shaped HslU homohexamer. The assembly of the HslU/HslV complex is dependent on binding of ATP.</text>
</comment>
<dbReference type="GO" id="GO:0004298">
    <property type="term" value="F:threonine-type endopeptidase activity"/>
    <property type="evidence" value="ECO:0007669"/>
    <property type="project" value="UniProtKB-KW"/>
</dbReference>
<evidence type="ECO:0000256" key="9">
    <source>
        <dbReference type="ARBA" id="ARBA00023053"/>
    </source>
</evidence>
<feature type="binding site" evidence="10">
    <location>
        <position position="162"/>
    </location>
    <ligand>
        <name>Na(+)</name>
        <dbReference type="ChEBI" id="CHEBI:29101"/>
    </ligand>
</feature>
<keyword evidence="9 10" id="KW-0915">Sodium</keyword>
<keyword evidence="6 10" id="KW-0888">Threonine protease</keyword>
<sequence length="178" mass="19584">MKEIRATTILAVRRDNSTVMGGDGQVTLGASVIKHTAKKIRRLYKDSVLVGFAGSAADGLALMERLEAKLEEFRGNLLRACVELAKDWRMDRSLRRLEALLLVADRDHMYLLSGNGDVIEPDEPVLAIGSGGDYARASALALYRNTNMSAEEIVKESLKIAGEICIYTNQNFIIEKLG</sequence>
<keyword evidence="8 10" id="KW-0378">Hydrolase</keyword>
<evidence type="ECO:0000256" key="7">
    <source>
        <dbReference type="ARBA" id="ARBA00022723"/>
    </source>
</evidence>
<dbReference type="CDD" id="cd01913">
    <property type="entry name" value="protease_HslV"/>
    <property type="match status" value="1"/>
</dbReference>
<feature type="binding site" evidence="10">
    <location>
        <position position="165"/>
    </location>
    <ligand>
        <name>Na(+)</name>
        <dbReference type="ChEBI" id="CHEBI:29101"/>
    </ligand>
</feature>
<evidence type="ECO:0000256" key="5">
    <source>
        <dbReference type="ARBA" id="ARBA00022670"/>
    </source>
</evidence>
<dbReference type="EC" id="3.4.25.2" evidence="10"/>